<name>A0A1I0F9M0_9BACT</name>
<evidence type="ECO:0008006" key="4">
    <source>
        <dbReference type="Google" id="ProtNLM"/>
    </source>
</evidence>
<keyword evidence="3" id="KW-1185">Reference proteome</keyword>
<keyword evidence="1" id="KW-0812">Transmembrane</keyword>
<accession>A0A1I0F9M0</accession>
<reference evidence="3" key="1">
    <citation type="submission" date="2016-10" db="EMBL/GenBank/DDBJ databases">
        <authorList>
            <person name="Varghese N."/>
            <person name="Submissions S."/>
        </authorList>
    </citation>
    <scope>NUCLEOTIDE SEQUENCE [LARGE SCALE GENOMIC DNA]</scope>
    <source>
        <strain evidence="3">DSM 15310</strain>
    </source>
</reference>
<dbReference type="OrthoDB" id="844215at2"/>
<evidence type="ECO:0000313" key="3">
    <source>
        <dbReference type="Proteomes" id="UP000198697"/>
    </source>
</evidence>
<evidence type="ECO:0000256" key="1">
    <source>
        <dbReference type="SAM" id="Phobius"/>
    </source>
</evidence>
<organism evidence="2 3">
    <name type="scientific">Hymenobacter actinosclerus</name>
    <dbReference type="NCBI Taxonomy" id="82805"/>
    <lineage>
        <taxon>Bacteria</taxon>
        <taxon>Pseudomonadati</taxon>
        <taxon>Bacteroidota</taxon>
        <taxon>Cytophagia</taxon>
        <taxon>Cytophagales</taxon>
        <taxon>Hymenobacteraceae</taxon>
        <taxon>Hymenobacter</taxon>
    </lineage>
</organism>
<keyword evidence="1" id="KW-1133">Transmembrane helix</keyword>
<dbReference type="Proteomes" id="UP000198697">
    <property type="component" value="Unassembled WGS sequence"/>
</dbReference>
<feature type="transmembrane region" description="Helical" evidence="1">
    <location>
        <begin position="26"/>
        <end position="46"/>
    </location>
</feature>
<dbReference type="STRING" id="82805.SAMN04487998_2172"/>
<dbReference type="RefSeq" id="WP_143069780.1">
    <property type="nucleotide sequence ID" value="NZ_FOHS01000002.1"/>
</dbReference>
<dbReference type="AlphaFoldDB" id="A0A1I0F9M0"/>
<keyword evidence="1" id="KW-0472">Membrane</keyword>
<protein>
    <recommendedName>
        <fullName evidence="4">AsmA-like C-terminal region</fullName>
    </recommendedName>
</protein>
<proteinExistence type="predicted"/>
<dbReference type="EMBL" id="FOHS01000002">
    <property type="protein sequence ID" value="SET54611.1"/>
    <property type="molecule type" value="Genomic_DNA"/>
</dbReference>
<sequence>MGRVCHCCPVSVAAKAPAPRRPWGRWLLAGLLGLGLAAWLGATFLLDPWLRRTLEEKVSTASHGHYRLRVGQLHTSLWQRGVELRAVHLTTTGAAGPTDSLPAAELALGKLRLRGLGLWALLRGREVPVDSIRLDSLAVVLGPLPAGDGSDKPLYARLPGAGLRLGYLTVRHLHGRCGPATQPQINLAHADLTARDLRLSADGTSDSARVGGAATVAGRAQGLAVRVPGHAVHLRRLRFSTKARQLVLDSLVVNPAQPIGPQRSAALRLRLTLPQLTLTGLDAAALSRGRFRADSLGLRRPEVACTLPATPPPPLHELLAPYLSECRLSTIWVGGGQLRVAGLPQAPTITQVQLAGHHLQVLPRTPVPRIYYAGHWQLRTGPATLSLDAPYYHLSWSQLQADTRRQQLTLRRVLVLPTMSVVALARRKGHQAAHLTVKVPELRLAGLDFGAAANQQELRATSLTVSGPRVSTQSDGRFAQNPNLSHVTPEAFRKVPFRFAMERLRVVGATITSRYRAPREARPGIIQITDFAGTLHNVSNDPARMSARRPLTGTASALLQGQCRMRVQLRANMLDPAGRHTISGTFGPASLSLLNSMTIPTRGIRFRRGRIQHISFRMQLDQQAARGTMQARYADLKLQRLNRQNKPGLLHRLETTVINGLFIRDNNPRKPGQPLQPGNMHSGRERRYSVFTLWRQGLVSGLLNSAGVPAPLAKKLSESD</sequence>
<gene>
    <name evidence="2" type="ORF">SAMN04487998_2172</name>
</gene>
<evidence type="ECO:0000313" key="2">
    <source>
        <dbReference type="EMBL" id="SET54611.1"/>
    </source>
</evidence>